<dbReference type="GO" id="GO:0009611">
    <property type="term" value="P:response to wounding"/>
    <property type="evidence" value="ECO:0007669"/>
    <property type="project" value="InterPro"/>
</dbReference>
<dbReference type="Gene3D" id="3.30.10.10">
    <property type="entry name" value="Trypsin Inhibitor V, subunit A"/>
    <property type="match status" value="1"/>
</dbReference>
<keyword evidence="2" id="KW-0646">Protease inhibitor</keyword>
<accession>A0AAF0ZSL0</accession>
<organism evidence="5 6">
    <name type="scientific">Solanum verrucosum</name>
    <dbReference type="NCBI Taxonomy" id="315347"/>
    <lineage>
        <taxon>Eukaryota</taxon>
        <taxon>Viridiplantae</taxon>
        <taxon>Streptophyta</taxon>
        <taxon>Embryophyta</taxon>
        <taxon>Tracheophyta</taxon>
        <taxon>Spermatophyta</taxon>
        <taxon>Magnoliopsida</taxon>
        <taxon>eudicotyledons</taxon>
        <taxon>Gunneridae</taxon>
        <taxon>Pentapetalae</taxon>
        <taxon>asterids</taxon>
        <taxon>lamiids</taxon>
        <taxon>Solanales</taxon>
        <taxon>Solanaceae</taxon>
        <taxon>Solanoideae</taxon>
        <taxon>Solaneae</taxon>
        <taxon>Solanum</taxon>
    </lineage>
</organism>
<dbReference type="PANTHER" id="PTHR33091:SF65">
    <property type="entry name" value="WOUND-INDUCED PROTEINASE INHIBITOR 1"/>
    <property type="match status" value="1"/>
</dbReference>
<evidence type="ECO:0000256" key="1">
    <source>
        <dbReference type="ARBA" id="ARBA00008210"/>
    </source>
</evidence>
<gene>
    <name evidence="5" type="ORF">MTR67_041285</name>
</gene>
<evidence type="ECO:0000313" key="6">
    <source>
        <dbReference type="Proteomes" id="UP001234989"/>
    </source>
</evidence>
<keyword evidence="4" id="KW-0732">Signal</keyword>
<evidence type="ECO:0000256" key="2">
    <source>
        <dbReference type="ARBA" id="ARBA00022690"/>
    </source>
</evidence>
<sequence length="107" mass="12097">MESKFAHIIVFFLLATSFETLLAQKESDGPEVIELLKEFECNGKQRWPELIGVPTKLAKGIIEKENSLITNVQILLNGSPVTLDFRCNRVRLFDNILGDVVEIPVVR</sequence>
<dbReference type="PRINTS" id="PR00292">
    <property type="entry name" value="POTATOINHBTR"/>
</dbReference>
<dbReference type="Proteomes" id="UP001234989">
    <property type="component" value="Chromosome 9"/>
</dbReference>
<keyword evidence="3" id="KW-0722">Serine protease inhibitor</keyword>
<evidence type="ECO:0000256" key="3">
    <source>
        <dbReference type="ARBA" id="ARBA00022900"/>
    </source>
</evidence>
<dbReference type="InterPro" id="IPR000864">
    <property type="entry name" value="Prot_inh_pot1"/>
</dbReference>
<keyword evidence="6" id="KW-1185">Reference proteome</keyword>
<dbReference type="PROSITE" id="PS00285">
    <property type="entry name" value="POTATO_INHIBITOR"/>
    <property type="match status" value="1"/>
</dbReference>
<dbReference type="InterPro" id="IPR036354">
    <property type="entry name" value="Prot_inh_pot1_sf"/>
</dbReference>
<proteinExistence type="inferred from homology"/>
<dbReference type="Pfam" id="PF00280">
    <property type="entry name" value="potato_inhibit"/>
    <property type="match status" value="1"/>
</dbReference>
<name>A0AAF0ZSL0_SOLVR</name>
<dbReference type="EMBL" id="CP133620">
    <property type="protein sequence ID" value="WMV47900.1"/>
    <property type="molecule type" value="Genomic_DNA"/>
</dbReference>
<evidence type="ECO:0000256" key="4">
    <source>
        <dbReference type="SAM" id="SignalP"/>
    </source>
</evidence>
<feature type="chain" id="PRO_5042197810" evidence="4">
    <location>
        <begin position="24"/>
        <end position="107"/>
    </location>
</feature>
<dbReference type="GO" id="GO:0004867">
    <property type="term" value="F:serine-type endopeptidase inhibitor activity"/>
    <property type="evidence" value="ECO:0007669"/>
    <property type="project" value="UniProtKB-KW"/>
</dbReference>
<comment type="similarity">
    <text evidence="1">Belongs to the protease inhibitor I13 (potato type I serine protease inhibitor) family.</text>
</comment>
<evidence type="ECO:0000313" key="5">
    <source>
        <dbReference type="EMBL" id="WMV47900.1"/>
    </source>
</evidence>
<feature type="signal peptide" evidence="4">
    <location>
        <begin position="1"/>
        <end position="23"/>
    </location>
</feature>
<dbReference type="SUPFAM" id="SSF54654">
    <property type="entry name" value="CI-2 family of serine protease inhibitors"/>
    <property type="match status" value="1"/>
</dbReference>
<dbReference type="PANTHER" id="PTHR33091">
    <property type="entry name" value="PROTEIN, PUTATIVE, EXPRESSED-RELATED"/>
    <property type="match status" value="1"/>
</dbReference>
<protein>
    <submittedName>
        <fullName evidence="5">Uncharacterized protein</fullName>
    </submittedName>
</protein>
<dbReference type="AlphaFoldDB" id="A0AAF0ZSL0"/>
<reference evidence="5" key="1">
    <citation type="submission" date="2023-08" db="EMBL/GenBank/DDBJ databases">
        <title>A de novo genome assembly of Solanum verrucosum Schlechtendal, a Mexican diploid species geographically isolated from the other diploid A-genome species in potato relatives.</title>
        <authorList>
            <person name="Hosaka K."/>
        </authorList>
    </citation>
    <scope>NUCLEOTIDE SEQUENCE</scope>
    <source>
        <tissue evidence="5">Young leaves</tissue>
    </source>
</reference>